<evidence type="ECO:0000256" key="2">
    <source>
        <dbReference type="ARBA" id="ARBA00012417"/>
    </source>
</evidence>
<comment type="catalytic activity">
    <reaction evidence="8">
        <text>DNA(n) + a 2'-deoxyribonucleoside 5'-triphosphate = DNA(n+1) + diphosphate</text>
        <dbReference type="Rhea" id="RHEA:22508"/>
        <dbReference type="Rhea" id="RHEA-COMP:17339"/>
        <dbReference type="Rhea" id="RHEA-COMP:17340"/>
        <dbReference type="ChEBI" id="CHEBI:33019"/>
        <dbReference type="ChEBI" id="CHEBI:61560"/>
        <dbReference type="ChEBI" id="CHEBI:173112"/>
        <dbReference type="EC" id="2.7.7.7"/>
    </reaction>
</comment>
<comment type="similarity">
    <text evidence="1">Belongs to the DNA polymerase type-B family.</text>
</comment>
<dbReference type="InterPro" id="IPR023211">
    <property type="entry name" value="DNA_pol_palm_dom_sf"/>
</dbReference>
<dbReference type="EMBL" id="JNBS01000597">
    <property type="protein sequence ID" value="OQS04551.1"/>
    <property type="molecule type" value="Genomic_DNA"/>
</dbReference>
<dbReference type="PANTHER" id="PTHR48144:SF2">
    <property type="entry name" value="DNA-DIRECTED DNA POLYMERASE"/>
    <property type="match status" value="1"/>
</dbReference>
<dbReference type="GO" id="GO:0003887">
    <property type="term" value="F:DNA-directed DNA polymerase activity"/>
    <property type="evidence" value="ECO:0007669"/>
    <property type="project" value="UniProtKB-KW"/>
</dbReference>
<evidence type="ECO:0000256" key="8">
    <source>
        <dbReference type="ARBA" id="ARBA00049244"/>
    </source>
</evidence>
<dbReference type="InterPro" id="IPR043502">
    <property type="entry name" value="DNA/RNA_pol_sf"/>
</dbReference>
<evidence type="ECO:0000256" key="5">
    <source>
        <dbReference type="ARBA" id="ARBA00022705"/>
    </source>
</evidence>
<protein>
    <recommendedName>
        <fullName evidence="2">DNA-directed DNA polymerase</fullName>
        <ecNumber evidence="2">2.7.7.7</ecNumber>
    </recommendedName>
</protein>
<evidence type="ECO:0000256" key="1">
    <source>
        <dbReference type="ARBA" id="ARBA00005755"/>
    </source>
</evidence>
<keyword evidence="6" id="KW-0239">DNA-directed DNA polymerase</keyword>
<sequence>MPINTNLRRANNFRRTIYKQAKSQGLPVQWSMKTDRMQQVIASHMRKSHSKQNASKKIANAFRSFKSNRSSKDHAALTAINSGDRTVEIPLKQFNRIFRNITAPADKSLMAHIKDDYGTITRSFNLRDHHFNADNLLITEHDAFHSGADVDLDILPTTTIELQWYSNPKRSRSERKNFFPYLTKADYSLDSFQVYAEGDSVREGSEMPCFLNALVQAEKDAELVKQISQTMIHSGATTDFIKSTAKQFYLHISVKQYRLRDDGRKDKDTTHYGDKSLPEIKLGACGKHIFAIQPTKITLTSLNRYDLVEKHGTSFVLINGRVKTEDKRIKFLDSYDVISYLYHNRETHLTPITQSNTPRLLNNEYQKVESLTEADFKADNFREIGRVNGKMMHGQCPFKQWDKETKTWHDLSYDVIYFDYETFPDGPNNEHRPYRISWKVNDEPTQAIYGFDCTKRFLDSLAPKSRSLLIAHNAGFDARFIVKHMTGFSRECNIIDAGTKLKQLHGYYYGREIVIKDSMSFINNKLADLPSMFKDACKGLTLEKECFPHELINASNYQSMWHLTSLDAYADKETLISNAKAIEAIKGSLFDAKQYAIHYCKRDVDVLATCFKAFNKMFIDRFGTDVYRFISMPGLAYAIQHNEGCFDGCFSMRGVPLAFAREAIVGGRVMTRDNQKHHTKHQLSDFDAVSLYPSSQSNLEGYVRGTPKLFKGTIPNDADYYIARVRFNSIKTKRHFPLLSEFDGEARLFTNELVRQTMIIGKRALEDIVEFQGSTYTTIEGMYWNEGFNDQICHTIRSLFAERLKLKKEKNPLQNGIKLLMNSAYGKLIQKPIIKQKTFVRNTDREPNKIEEYTHKNIHKLINRTPVSKDIALFEEHKAVYEHWSPAHLGVQVLDMSKHIMNEVMCLAEDIDATIWYQDTDSMHIDRDKLDQLADAFRSKYGRELVGNGLGQFHSDFDLEGSKGEVYASQSIFISKKTYLDRLECDGNDVKGWHIRCKGIPSKLLQDNPLEIYTALFNGEERTFDLAKVCSIDIDSKSQTVRKRTEFKRSIQFK</sequence>
<dbReference type="InterPro" id="IPR004868">
    <property type="entry name" value="DNA-dir_DNA_pol_B_mt/vir"/>
</dbReference>
<evidence type="ECO:0000256" key="3">
    <source>
        <dbReference type="ARBA" id="ARBA00022679"/>
    </source>
</evidence>
<dbReference type="PANTHER" id="PTHR48144">
    <property type="entry name" value="DNA-DIRECTED DNA POLYMERASE"/>
    <property type="match status" value="1"/>
</dbReference>
<proteinExistence type="inferred from homology"/>
<keyword evidence="5" id="KW-0235">DNA replication</keyword>
<dbReference type="GO" id="GO:0000166">
    <property type="term" value="F:nucleotide binding"/>
    <property type="evidence" value="ECO:0007669"/>
    <property type="project" value="InterPro"/>
</dbReference>
<name>A0A1W0A2Z3_9STRA</name>
<evidence type="ECO:0000256" key="6">
    <source>
        <dbReference type="ARBA" id="ARBA00022932"/>
    </source>
</evidence>
<dbReference type="Proteomes" id="UP000243217">
    <property type="component" value="Unassembled WGS sequence"/>
</dbReference>
<dbReference type="InterPro" id="IPR012337">
    <property type="entry name" value="RNaseH-like_sf"/>
</dbReference>
<keyword evidence="11" id="KW-1185">Reference proteome</keyword>
<reference evidence="10 11" key="1">
    <citation type="journal article" date="2014" name="Genome Biol. Evol.">
        <title>The secreted proteins of Achlya hypogyna and Thraustotheca clavata identify the ancestral oomycete secretome and reveal gene acquisitions by horizontal gene transfer.</title>
        <authorList>
            <person name="Misner I."/>
            <person name="Blouin N."/>
            <person name="Leonard G."/>
            <person name="Richards T.A."/>
            <person name="Lane C.E."/>
        </authorList>
    </citation>
    <scope>NUCLEOTIDE SEQUENCE [LARGE SCALE GENOMIC DNA]</scope>
    <source>
        <strain evidence="10 11">ATCC 34112</strain>
    </source>
</reference>
<keyword evidence="3" id="KW-0808">Transferase</keyword>
<organism evidence="10 11">
    <name type="scientific">Thraustotheca clavata</name>
    <dbReference type="NCBI Taxonomy" id="74557"/>
    <lineage>
        <taxon>Eukaryota</taxon>
        <taxon>Sar</taxon>
        <taxon>Stramenopiles</taxon>
        <taxon>Oomycota</taxon>
        <taxon>Saprolegniomycetes</taxon>
        <taxon>Saprolegniales</taxon>
        <taxon>Achlyaceae</taxon>
        <taxon>Thraustotheca</taxon>
    </lineage>
</organism>
<dbReference type="GO" id="GO:0003677">
    <property type="term" value="F:DNA binding"/>
    <property type="evidence" value="ECO:0007669"/>
    <property type="project" value="UniProtKB-KW"/>
</dbReference>
<dbReference type="Pfam" id="PF03175">
    <property type="entry name" value="DNA_pol_B_2"/>
    <property type="match status" value="1"/>
</dbReference>
<feature type="domain" description="DNA-directed DNA polymerase family B mitochondria/virus" evidence="9">
    <location>
        <begin position="468"/>
        <end position="858"/>
    </location>
</feature>
<dbReference type="OrthoDB" id="10265614at2759"/>
<accession>A0A1W0A2Z3</accession>
<dbReference type="SUPFAM" id="SSF53098">
    <property type="entry name" value="Ribonuclease H-like"/>
    <property type="match status" value="1"/>
</dbReference>
<gene>
    <name evidence="10" type="ORF">THRCLA_20856</name>
</gene>
<dbReference type="EC" id="2.7.7.7" evidence="2"/>
<evidence type="ECO:0000256" key="4">
    <source>
        <dbReference type="ARBA" id="ARBA00022695"/>
    </source>
</evidence>
<comment type="caution">
    <text evidence="10">The sequence shown here is derived from an EMBL/GenBank/DDBJ whole genome shotgun (WGS) entry which is preliminary data.</text>
</comment>
<evidence type="ECO:0000313" key="11">
    <source>
        <dbReference type="Proteomes" id="UP000243217"/>
    </source>
</evidence>
<keyword evidence="7" id="KW-0238">DNA-binding</keyword>
<keyword evidence="4" id="KW-0548">Nucleotidyltransferase</keyword>
<dbReference type="Gene3D" id="3.30.420.10">
    <property type="entry name" value="Ribonuclease H-like superfamily/Ribonuclease H"/>
    <property type="match status" value="1"/>
</dbReference>
<dbReference type="GO" id="GO:0006260">
    <property type="term" value="P:DNA replication"/>
    <property type="evidence" value="ECO:0007669"/>
    <property type="project" value="UniProtKB-KW"/>
</dbReference>
<dbReference type="SUPFAM" id="SSF56672">
    <property type="entry name" value="DNA/RNA polymerases"/>
    <property type="match status" value="1"/>
</dbReference>
<dbReference type="InterPro" id="IPR036397">
    <property type="entry name" value="RNaseH_sf"/>
</dbReference>
<evidence type="ECO:0000259" key="9">
    <source>
        <dbReference type="Pfam" id="PF03175"/>
    </source>
</evidence>
<dbReference type="AlphaFoldDB" id="A0A1W0A2Z3"/>
<evidence type="ECO:0000313" key="10">
    <source>
        <dbReference type="EMBL" id="OQS04551.1"/>
    </source>
</evidence>
<evidence type="ECO:0000256" key="7">
    <source>
        <dbReference type="ARBA" id="ARBA00023125"/>
    </source>
</evidence>
<dbReference type="Gene3D" id="3.90.1600.10">
    <property type="entry name" value="Palm domain of DNA polymerase"/>
    <property type="match status" value="1"/>
</dbReference>